<comment type="caution">
    <text evidence="2">The sequence shown here is derived from an EMBL/GenBank/DDBJ whole genome shotgun (WGS) entry which is preliminary data.</text>
</comment>
<evidence type="ECO:0000313" key="3">
    <source>
        <dbReference type="Proteomes" id="UP000525987"/>
    </source>
</evidence>
<reference evidence="2 3" key="1">
    <citation type="submission" date="2020-08" db="EMBL/GenBank/DDBJ databases">
        <title>Genomic Encyclopedia of Type Strains, Phase III (KMG-III): the genomes of soil and plant-associated and newly described type strains.</title>
        <authorList>
            <person name="Whitman W."/>
        </authorList>
    </citation>
    <scope>NUCLEOTIDE SEQUENCE [LARGE SCALE GENOMIC DNA]</scope>
    <source>
        <strain evidence="2 3">CECT 5995</strain>
    </source>
</reference>
<accession>A0A7W5C1Z2</accession>
<gene>
    <name evidence="2" type="ORF">FHR96_004200</name>
</gene>
<keyword evidence="1" id="KW-0472">Membrane</keyword>
<evidence type="ECO:0000256" key="1">
    <source>
        <dbReference type="SAM" id="Phobius"/>
    </source>
</evidence>
<keyword evidence="1" id="KW-1133">Transmembrane helix</keyword>
<dbReference type="EMBL" id="JACHXM010000040">
    <property type="protein sequence ID" value="MBB3143279.1"/>
    <property type="molecule type" value="Genomic_DNA"/>
</dbReference>
<feature type="transmembrane region" description="Helical" evidence="1">
    <location>
        <begin position="12"/>
        <end position="32"/>
    </location>
</feature>
<sequence length="33" mass="3754">MSPSKPPRDTRLRNRLFFATVIAAIVVGLWLAR</sequence>
<dbReference type="AlphaFoldDB" id="A0A7W5C1Z2"/>
<name>A0A7W5C1Z2_9GAMM</name>
<dbReference type="Proteomes" id="UP000525987">
    <property type="component" value="Unassembled WGS sequence"/>
</dbReference>
<proteinExistence type="predicted"/>
<keyword evidence="3" id="KW-1185">Reference proteome</keyword>
<protein>
    <submittedName>
        <fullName evidence="2">Putative secreted protein</fullName>
    </submittedName>
</protein>
<keyword evidence="1" id="KW-0812">Transmembrane</keyword>
<organism evidence="2 3">
    <name type="scientific">Halomonas organivorans</name>
    <dbReference type="NCBI Taxonomy" id="257772"/>
    <lineage>
        <taxon>Bacteria</taxon>
        <taxon>Pseudomonadati</taxon>
        <taxon>Pseudomonadota</taxon>
        <taxon>Gammaproteobacteria</taxon>
        <taxon>Oceanospirillales</taxon>
        <taxon>Halomonadaceae</taxon>
        <taxon>Halomonas</taxon>
    </lineage>
</organism>
<evidence type="ECO:0000313" key="2">
    <source>
        <dbReference type="EMBL" id="MBB3143279.1"/>
    </source>
</evidence>